<dbReference type="RefSeq" id="WP_051743439.1">
    <property type="nucleotide sequence ID" value="NZ_CADFGE010000005.1"/>
</dbReference>
<accession>A0AAW3UZ42</accession>
<dbReference type="PROSITE" id="PS50110">
    <property type="entry name" value="RESPONSE_REGULATORY"/>
    <property type="match status" value="1"/>
</dbReference>
<feature type="domain" description="Response regulatory" evidence="3">
    <location>
        <begin position="9"/>
        <end position="122"/>
    </location>
</feature>
<comment type="caution">
    <text evidence="4">The sequence shown here is derived from an EMBL/GenBank/DDBJ whole genome shotgun (WGS) entry which is preliminary data.</text>
</comment>
<evidence type="ECO:0000256" key="2">
    <source>
        <dbReference type="PROSITE-ProRule" id="PRU00169"/>
    </source>
</evidence>
<dbReference type="EMBL" id="JACIIK010000007">
    <property type="protein sequence ID" value="MBB6203579.1"/>
    <property type="molecule type" value="Genomic_DNA"/>
</dbReference>
<evidence type="ECO:0000259" key="3">
    <source>
        <dbReference type="PROSITE" id="PS50110"/>
    </source>
</evidence>
<dbReference type="PANTHER" id="PTHR44591">
    <property type="entry name" value="STRESS RESPONSE REGULATOR PROTEIN 1"/>
    <property type="match status" value="1"/>
</dbReference>
<dbReference type="GO" id="GO:0000160">
    <property type="term" value="P:phosphorelay signal transduction system"/>
    <property type="evidence" value="ECO:0007669"/>
    <property type="project" value="InterPro"/>
</dbReference>
<dbReference type="AlphaFoldDB" id="A0AAW3UZ42"/>
<dbReference type="InterPro" id="IPR011006">
    <property type="entry name" value="CheY-like_superfamily"/>
</dbReference>
<evidence type="ECO:0000313" key="4">
    <source>
        <dbReference type="EMBL" id="MBB6203579.1"/>
    </source>
</evidence>
<dbReference type="InterPro" id="IPR001789">
    <property type="entry name" value="Sig_transdc_resp-reg_receiver"/>
</dbReference>
<proteinExistence type="predicted"/>
<evidence type="ECO:0000256" key="1">
    <source>
        <dbReference type="ARBA" id="ARBA00022553"/>
    </source>
</evidence>
<dbReference type="Gene3D" id="3.40.50.2300">
    <property type="match status" value="1"/>
</dbReference>
<gene>
    <name evidence="4" type="ORF">GGD69_004457</name>
</gene>
<reference evidence="4 5" key="1">
    <citation type="submission" date="2020-08" db="EMBL/GenBank/DDBJ databases">
        <title>Genomic Encyclopedia of Type Strains, Phase IV (KMG-V): Genome sequencing to study the core and pangenomes of soil and plant-associated prokaryotes.</title>
        <authorList>
            <person name="Whitman W."/>
        </authorList>
    </citation>
    <scope>NUCLEOTIDE SEQUENCE [LARGE SCALE GENOMIC DNA]</scope>
    <source>
        <strain evidence="4 5">SEMIA 4013</strain>
    </source>
</reference>
<dbReference type="PANTHER" id="PTHR44591:SF3">
    <property type="entry name" value="RESPONSE REGULATORY DOMAIN-CONTAINING PROTEIN"/>
    <property type="match status" value="1"/>
</dbReference>
<dbReference type="SMART" id="SM00448">
    <property type="entry name" value="REC"/>
    <property type="match status" value="1"/>
</dbReference>
<name>A0AAW3UZ42_9BURK</name>
<dbReference type="Proteomes" id="UP000518681">
    <property type="component" value="Unassembled WGS sequence"/>
</dbReference>
<dbReference type="InterPro" id="IPR050595">
    <property type="entry name" value="Bact_response_regulator"/>
</dbReference>
<feature type="modified residue" description="4-aspartylphosphate" evidence="2">
    <location>
        <position position="58"/>
    </location>
</feature>
<protein>
    <submittedName>
        <fullName evidence="4">CheY-like chemotaxis protein</fullName>
    </submittedName>
</protein>
<organism evidence="4 5">
    <name type="scientific">Paraburkholderia fungorum</name>
    <dbReference type="NCBI Taxonomy" id="134537"/>
    <lineage>
        <taxon>Bacteria</taxon>
        <taxon>Pseudomonadati</taxon>
        <taxon>Pseudomonadota</taxon>
        <taxon>Betaproteobacteria</taxon>
        <taxon>Burkholderiales</taxon>
        <taxon>Burkholderiaceae</taxon>
        <taxon>Paraburkholderia</taxon>
    </lineage>
</organism>
<keyword evidence="1 2" id="KW-0597">Phosphoprotein</keyword>
<sequence length="144" mass="15056">MKPSEPHPLILLADDDEQTAAAWTAVLRLNGFDVVWAPDGASAWALARTARPDLLLTDWNMPGIDGPELCRIFRADPTLASVPIVLASSLSLPPSSPPVLSDLFLQKPADATALLTAVSALAIVKGVADGSKDDAKPHNGETGV</sequence>
<dbReference type="Pfam" id="PF00072">
    <property type="entry name" value="Response_reg"/>
    <property type="match status" value="1"/>
</dbReference>
<dbReference type="SUPFAM" id="SSF52172">
    <property type="entry name" value="CheY-like"/>
    <property type="match status" value="1"/>
</dbReference>
<evidence type="ECO:0000313" key="5">
    <source>
        <dbReference type="Proteomes" id="UP000518681"/>
    </source>
</evidence>